<protein>
    <submittedName>
        <fullName evidence="2">Uncharacterized protein</fullName>
    </submittedName>
</protein>
<dbReference type="EMBL" id="ML991790">
    <property type="protein sequence ID" value="KAF2235531.1"/>
    <property type="molecule type" value="Genomic_DNA"/>
</dbReference>
<keyword evidence="3" id="KW-1185">Reference proteome</keyword>
<evidence type="ECO:0000313" key="3">
    <source>
        <dbReference type="Proteomes" id="UP000800092"/>
    </source>
</evidence>
<sequence>MGTIREGQKSSRLSLVIADEDRTSNRGQTQLTRRNWRTPTRPRRETGESRRISVAGYCGMAWIVQPWLGCMLTQAASSVDVPLKAPRFPLVSSWNVATYCVESRKKNCDARVKRLFCTMALFFQRHKSRIA</sequence>
<dbReference type="AlphaFoldDB" id="A0A6A6HCF6"/>
<dbReference type="Proteomes" id="UP000800092">
    <property type="component" value="Unassembled WGS sequence"/>
</dbReference>
<evidence type="ECO:0000313" key="2">
    <source>
        <dbReference type="EMBL" id="KAF2235531.1"/>
    </source>
</evidence>
<proteinExistence type="predicted"/>
<organism evidence="2 3">
    <name type="scientific">Viridothelium virens</name>
    <name type="common">Speckled blister lichen</name>
    <name type="synonym">Trypethelium virens</name>
    <dbReference type="NCBI Taxonomy" id="1048519"/>
    <lineage>
        <taxon>Eukaryota</taxon>
        <taxon>Fungi</taxon>
        <taxon>Dikarya</taxon>
        <taxon>Ascomycota</taxon>
        <taxon>Pezizomycotina</taxon>
        <taxon>Dothideomycetes</taxon>
        <taxon>Dothideomycetes incertae sedis</taxon>
        <taxon>Trypetheliales</taxon>
        <taxon>Trypetheliaceae</taxon>
        <taxon>Viridothelium</taxon>
    </lineage>
</organism>
<accession>A0A6A6HCF6</accession>
<name>A0A6A6HCF6_VIRVR</name>
<gene>
    <name evidence="2" type="ORF">EV356DRAFT_500023</name>
</gene>
<evidence type="ECO:0000256" key="1">
    <source>
        <dbReference type="SAM" id="MobiDB-lite"/>
    </source>
</evidence>
<reference evidence="2" key="1">
    <citation type="journal article" date="2020" name="Stud. Mycol.">
        <title>101 Dothideomycetes genomes: a test case for predicting lifestyles and emergence of pathogens.</title>
        <authorList>
            <person name="Haridas S."/>
            <person name="Albert R."/>
            <person name="Binder M."/>
            <person name="Bloem J."/>
            <person name="Labutti K."/>
            <person name="Salamov A."/>
            <person name="Andreopoulos B."/>
            <person name="Baker S."/>
            <person name="Barry K."/>
            <person name="Bills G."/>
            <person name="Bluhm B."/>
            <person name="Cannon C."/>
            <person name="Castanera R."/>
            <person name="Culley D."/>
            <person name="Daum C."/>
            <person name="Ezra D."/>
            <person name="Gonzalez J."/>
            <person name="Henrissat B."/>
            <person name="Kuo A."/>
            <person name="Liang C."/>
            <person name="Lipzen A."/>
            <person name="Lutzoni F."/>
            <person name="Magnuson J."/>
            <person name="Mondo S."/>
            <person name="Nolan M."/>
            <person name="Ohm R."/>
            <person name="Pangilinan J."/>
            <person name="Park H.-J."/>
            <person name="Ramirez L."/>
            <person name="Alfaro M."/>
            <person name="Sun H."/>
            <person name="Tritt A."/>
            <person name="Yoshinaga Y."/>
            <person name="Zwiers L.-H."/>
            <person name="Turgeon B."/>
            <person name="Goodwin S."/>
            <person name="Spatafora J."/>
            <person name="Crous P."/>
            <person name="Grigoriev I."/>
        </authorList>
    </citation>
    <scope>NUCLEOTIDE SEQUENCE</scope>
    <source>
        <strain evidence="2">Tuck. ex Michener</strain>
    </source>
</reference>
<feature type="region of interest" description="Disordered" evidence="1">
    <location>
        <begin position="23"/>
        <end position="48"/>
    </location>
</feature>